<sequence>MSTSSAAVRQPKRQDTWTGQTGFLLAAIGSAIGLGNIWRFPGVAYSNGGGAFLIPYLVALIFVGIPMLWLDYSLGHKFRGSPPWALRRIRAGGEFIGWFQVLVCFVILVYYAAVIAWSAQYTIYSVNQSWGDDALGFFTGDFLQVVGGDEFSWTPVAAVAIPLALVWVFVLLILGRGLSKGVEAANKIFLPLLVVLFVVMVVRALFLEGAVEGLNAFFTPQWDSLSDPHVWLAAFSQVFYSLSVGFGIMLTYASYLKPKTNLTGTALVAGFANSSFEILAGIGVFSALGFMAHGQGVAVGELEGLTGPILSFVTFPQIVSMMPGGSLFGVLFFASLVLAGITSLLSLLQVVSGGLQDKFGFTPVSAALAFGIPAAIVSLALFGTKSGLNNLDIVDNFINNIGVVSGAVAMALLAAAFSPRLKGLRAHLNLVSTVKVPRAWDGLVGLVVPAVLIFMLFSAIVGYVQEGYGGYAQSFVNIFGWGSVAFALLVAAILTLLPWRHYGVSAQTVTELLAEDDAPDAPGAAVPVESNPTELREGVEE</sequence>
<reference evidence="8" key="1">
    <citation type="submission" date="2020-08" db="EMBL/GenBank/DDBJ databases">
        <title>Sequencing the genomes of 1000 actinobacteria strains.</title>
        <authorList>
            <person name="Klenk H.-P."/>
        </authorList>
    </citation>
    <scope>NUCLEOTIDE SEQUENCE</scope>
    <source>
        <strain evidence="8">DSM 10695</strain>
    </source>
</reference>
<evidence type="ECO:0000256" key="2">
    <source>
        <dbReference type="ARBA" id="ARBA00022448"/>
    </source>
</evidence>
<comment type="subcellular location">
    <subcellularLocation>
        <location evidence="1">Membrane</location>
        <topology evidence="1">Multi-pass membrane protein</topology>
    </subcellularLocation>
</comment>
<evidence type="ECO:0000256" key="3">
    <source>
        <dbReference type="ARBA" id="ARBA00022692"/>
    </source>
</evidence>
<evidence type="ECO:0000256" key="7">
    <source>
        <dbReference type="SAM" id="Phobius"/>
    </source>
</evidence>
<dbReference type="RefSeq" id="WP_184452883.1">
    <property type="nucleotide sequence ID" value="NZ_JACHMK010000001.1"/>
</dbReference>
<keyword evidence="3 7" id="KW-0812">Transmembrane</keyword>
<dbReference type="AlphaFoldDB" id="A0A923E2T1"/>
<dbReference type="InterPro" id="IPR037272">
    <property type="entry name" value="SNS_sf"/>
</dbReference>
<feature type="transmembrane region" description="Helical" evidence="7">
    <location>
        <begin position="156"/>
        <end position="176"/>
    </location>
</feature>
<feature type="transmembrane region" description="Helical" evidence="7">
    <location>
        <begin position="188"/>
        <end position="211"/>
    </location>
</feature>
<feature type="transmembrane region" description="Helical" evidence="7">
    <location>
        <begin position="439"/>
        <end position="463"/>
    </location>
</feature>
<feature type="transmembrane region" description="Helical" evidence="7">
    <location>
        <begin position="475"/>
        <end position="497"/>
    </location>
</feature>
<feature type="transmembrane region" description="Helical" evidence="7">
    <location>
        <begin position="327"/>
        <end position="348"/>
    </location>
</feature>
<dbReference type="CDD" id="cd10334">
    <property type="entry name" value="SLC6sbd_u1"/>
    <property type="match status" value="1"/>
</dbReference>
<keyword evidence="9" id="KW-1185">Reference proteome</keyword>
<gene>
    <name evidence="8" type="ORF">HD592_001419</name>
</gene>
<feature type="compositionally biased region" description="Low complexity" evidence="6">
    <location>
        <begin position="520"/>
        <end position="529"/>
    </location>
</feature>
<dbReference type="PROSITE" id="PS50267">
    <property type="entry name" value="NA_NEUROTRAN_SYMP_3"/>
    <property type="match status" value="1"/>
</dbReference>
<feature type="region of interest" description="Disordered" evidence="6">
    <location>
        <begin position="518"/>
        <end position="541"/>
    </location>
</feature>
<evidence type="ECO:0000256" key="1">
    <source>
        <dbReference type="ARBA" id="ARBA00004141"/>
    </source>
</evidence>
<dbReference type="InterPro" id="IPR000175">
    <property type="entry name" value="Na/ntran_symport"/>
</dbReference>
<evidence type="ECO:0000313" key="8">
    <source>
        <dbReference type="EMBL" id="MBB6334854.1"/>
    </source>
</evidence>
<accession>A0A923E2T1</accession>
<dbReference type="PANTHER" id="PTHR42948:SF1">
    <property type="entry name" value="TRANSPORTER"/>
    <property type="match status" value="1"/>
</dbReference>
<dbReference type="SUPFAM" id="SSF161070">
    <property type="entry name" value="SNF-like"/>
    <property type="match status" value="1"/>
</dbReference>
<organism evidence="8 9">
    <name type="scientific">Schaalia hyovaginalis</name>
    <dbReference type="NCBI Taxonomy" id="29316"/>
    <lineage>
        <taxon>Bacteria</taxon>
        <taxon>Bacillati</taxon>
        <taxon>Actinomycetota</taxon>
        <taxon>Actinomycetes</taxon>
        <taxon>Actinomycetales</taxon>
        <taxon>Actinomycetaceae</taxon>
        <taxon>Schaalia</taxon>
    </lineage>
</organism>
<dbReference type="GO" id="GO:0016020">
    <property type="term" value="C:membrane"/>
    <property type="evidence" value="ECO:0007669"/>
    <property type="project" value="UniProtKB-SubCell"/>
</dbReference>
<dbReference type="Pfam" id="PF00209">
    <property type="entry name" value="SNF"/>
    <property type="match status" value="2"/>
</dbReference>
<keyword evidence="2" id="KW-0813">Transport</keyword>
<proteinExistence type="predicted"/>
<feature type="transmembrane region" description="Helical" evidence="7">
    <location>
        <begin position="52"/>
        <end position="74"/>
    </location>
</feature>
<comment type="caution">
    <text evidence="8">The sequence shown here is derived from an EMBL/GenBank/DDBJ whole genome shotgun (WGS) entry which is preliminary data.</text>
</comment>
<dbReference type="EMBL" id="JACHMK010000001">
    <property type="protein sequence ID" value="MBB6334854.1"/>
    <property type="molecule type" value="Genomic_DNA"/>
</dbReference>
<dbReference type="PRINTS" id="PR00176">
    <property type="entry name" value="NANEUSMPORT"/>
</dbReference>
<keyword evidence="5 7" id="KW-0472">Membrane</keyword>
<evidence type="ECO:0000313" key="9">
    <source>
        <dbReference type="Proteomes" id="UP000617426"/>
    </source>
</evidence>
<evidence type="ECO:0000256" key="4">
    <source>
        <dbReference type="ARBA" id="ARBA00022989"/>
    </source>
</evidence>
<evidence type="ECO:0000256" key="5">
    <source>
        <dbReference type="ARBA" id="ARBA00023136"/>
    </source>
</evidence>
<protein>
    <submittedName>
        <fullName evidence="8">NSS family neurotransmitter:Na+ symporter</fullName>
    </submittedName>
</protein>
<name>A0A923E2T1_9ACTO</name>
<feature type="transmembrane region" description="Helical" evidence="7">
    <location>
        <begin position="231"/>
        <end position="255"/>
    </location>
</feature>
<dbReference type="Proteomes" id="UP000617426">
    <property type="component" value="Unassembled WGS sequence"/>
</dbReference>
<feature type="transmembrane region" description="Helical" evidence="7">
    <location>
        <begin position="21"/>
        <end position="40"/>
    </location>
</feature>
<feature type="transmembrane region" description="Helical" evidence="7">
    <location>
        <begin position="397"/>
        <end position="418"/>
    </location>
</feature>
<feature type="transmembrane region" description="Helical" evidence="7">
    <location>
        <begin position="95"/>
        <end position="119"/>
    </location>
</feature>
<dbReference type="NCBIfam" id="NF037979">
    <property type="entry name" value="Na_transp"/>
    <property type="match status" value="1"/>
</dbReference>
<feature type="transmembrane region" description="Helical" evidence="7">
    <location>
        <begin position="267"/>
        <end position="292"/>
    </location>
</feature>
<evidence type="ECO:0000256" key="6">
    <source>
        <dbReference type="SAM" id="MobiDB-lite"/>
    </source>
</evidence>
<dbReference type="PANTHER" id="PTHR42948">
    <property type="entry name" value="TRANSPORTER"/>
    <property type="match status" value="1"/>
</dbReference>
<feature type="transmembrane region" description="Helical" evidence="7">
    <location>
        <begin position="360"/>
        <end position="382"/>
    </location>
</feature>
<keyword evidence="4 7" id="KW-1133">Transmembrane helix</keyword>